<gene>
    <name evidence="1" type="ORF">ANCCAN_13047</name>
</gene>
<keyword evidence="2" id="KW-1185">Reference proteome</keyword>
<sequence length="46" mass="5142">MFDAESSDDDGGFEEDEVFMKFGEDAEAFTCDVDDEIDGLEKVNDI</sequence>
<comment type="caution">
    <text evidence="1">The sequence shown here is derived from an EMBL/GenBank/DDBJ whole genome shotgun (WGS) entry which is preliminary data.</text>
</comment>
<dbReference type="AlphaFoldDB" id="A0A368GDE5"/>
<name>A0A368GDE5_ANCCA</name>
<dbReference type="EMBL" id="JOJR01000253">
    <property type="protein sequence ID" value="RCN41040.1"/>
    <property type="molecule type" value="Genomic_DNA"/>
</dbReference>
<accession>A0A368GDE5</accession>
<proteinExistence type="predicted"/>
<evidence type="ECO:0000313" key="2">
    <source>
        <dbReference type="Proteomes" id="UP000252519"/>
    </source>
</evidence>
<reference evidence="1 2" key="1">
    <citation type="submission" date="2014-10" db="EMBL/GenBank/DDBJ databases">
        <title>Draft genome of the hookworm Ancylostoma caninum.</title>
        <authorList>
            <person name="Mitreva M."/>
        </authorList>
    </citation>
    <scope>NUCLEOTIDE SEQUENCE [LARGE SCALE GENOMIC DNA]</scope>
    <source>
        <strain evidence="1 2">Baltimore</strain>
    </source>
</reference>
<protein>
    <submittedName>
        <fullName evidence="1">Uncharacterized protein</fullName>
    </submittedName>
</protein>
<evidence type="ECO:0000313" key="1">
    <source>
        <dbReference type="EMBL" id="RCN41040.1"/>
    </source>
</evidence>
<organism evidence="1 2">
    <name type="scientific">Ancylostoma caninum</name>
    <name type="common">Dog hookworm</name>
    <dbReference type="NCBI Taxonomy" id="29170"/>
    <lineage>
        <taxon>Eukaryota</taxon>
        <taxon>Metazoa</taxon>
        <taxon>Ecdysozoa</taxon>
        <taxon>Nematoda</taxon>
        <taxon>Chromadorea</taxon>
        <taxon>Rhabditida</taxon>
        <taxon>Rhabditina</taxon>
        <taxon>Rhabditomorpha</taxon>
        <taxon>Strongyloidea</taxon>
        <taxon>Ancylostomatidae</taxon>
        <taxon>Ancylostomatinae</taxon>
        <taxon>Ancylostoma</taxon>
    </lineage>
</organism>
<dbReference type="Proteomes" id="UP000252519">
    <property type="component" value="Unassembled WGS sequence"/>
</dbReference>